<feature type="transmembrane region" description="Helical" evidence="1">
    <location>
        <begin position="18"/>
        <end position="38"/>
    </location>
</feature>
<feature type="transmembrane region" description="Helical" evidence="1">
    <location>
        <begin position="106"/>
        <end position="124"/>
    </location>
</feature>
<evidence type="ECO:0000256" key="1">
    <source>
        <dbReference type="SAM" id="Phobius"/>
    </source>
</evidence>
<protein>
    <recommendedName>
        <fullName evidence="4">DUF2975 domain-containing protein</fullName>
    </recommendedName>
</protein>
<keyword evidence="1" id="KW-0812">Transmembrane</keyword>
<dbReference type="AlphaFoldDB" id="A0A7T0KLU6"/>
<feature type="transmembrane region" description="Helical" evidence="1">
    <location>
        <begin position="153"/>
        <end position="170"/>
    </location>
</feature>
<proteinExistence type="predicted"/>
<reference evidence="2 3" key="1">
    <citation type="submission" date="2020-11" db="EMBL/GenBank/DDBJ databases">
        <title>Corynebacterium sp. MC1420.</title>
        <authorList>
            <person name="Zhou J."/>
        </authorList>
    </citation>
    <scope>NUCLEOTIDE SEQUENCE [LARGE SCALE GENOMIC DNA]</scope>
    <source>
        <strain evidence="2 3">MC1420</strain>
    </source>
</reference>
<gene>
    <name evidence="2" type="ORF">G7Y29_08520</name>
</gene>
<dbReference type="KEGG" id="cqn:G7Y29_08520"/>
<organism evidence="2 3">
    <name type="scientific">Corynebacterium qintianiae</name>
    <dbReference type="NCBI Taxonomy" id="2709392"/>
    <lineage>
        <taxon>Bacteria</taxon>
        <taxon>Bacillati</taxon>
        <taxon>Actinomycetota</taxon>
        <taxon>Actinomycetes</taxon>
        <taxon>Mycobacteriales</taxon>
        <taxon>Corynebacteriaceae</taxon>
        <taxon>Corynebacterium</taxon>
    </lineage>
</organism>
<keyword evidence="1" id="KW-1133">Transmembrane helix</keyword>
<evidence type="ECO:0000313" key="2">
    <source>
        <dbReference type="EMBL" id="QPK82897.1"/>
    </source>
</evidence>
<evidence type="ECO:0008006" key="4">
    <source>
        <dbReference type="Google" id="ProtNLM"/>
    </source>
</evidence>
<accession>A0A7T0KLU6</accession>
<keyword evidence="3" id="KW-1185">Reference proteome</keyword>
<keyword evidence="1" id="KW-0472">Membrane</keyword>
<dbReference type="EMBL" id="CP064955">
    <property type="protein sequence ID" value="QPK82897.1"/>
    <property type="molecule type" value="Genomic_DNA"/>
</dbReference>
<name>A0A7T0KLU6_9CORY</name>
<sequence length="184" mass="19596">MAQTAHPATPATKSFKEALIAVAFVVILWCIPEIYQMFSNGIVITRLSPALSDGLAVAALPRAIVIAYVVAFALKYASLIAIAAFLIRAFASMLRGTLFSTTVTKSLRFASYGIVVWIIARLGIEGLANNHAAFVLGVDSWWNTGSGTPLSDLSPAIILMATLIAFEAVLQRGKALEEEVDGLV</sequence>
<evidence type="ECO:0000313" key="3">
    <source>
        <dbReference type="Proteomes" id="UP000594586"/>
    </source>
</evidence>
<dbReference type="RefSeq" id="WP_165004410.1">
    <property type="nucleotide sequence ID" value="NZ_CP064955.1"/>
</dbReference>
<dbReference type="Proteomes" id="UP000594586">
    <property type="component" value="Chromosome"/>
</dbReference>